<dbReference type="GO" id="GO:0031386">
    <property type="term" value="F:protein tag activity"/>
    <property type="evidence" value="ECO:0007669"/>
    <property type="project" value="InterPro"/>
</dbReference>
<evidence type="ECO:0000256" key="2">
    <source>
        <dbReference type="ARBA" id="ARBA00010616"/>
    </source>
</evidence>
<dbReference type="GO" id="GO:0010498">
    <property type="term" value="P:proteasomal protein catabolic process"/>
    <property type="evidence" value="ECO:0007669"/>
    <property type="project" value="InterPro"/>
</dbReference>
<dbReference type="EMBL" id="FNJB01000004">
    <property type="protein sequence ID" value="SDO64523.1"/>
    <property type="molecule type" value="Genomic_DNA"/>
</dbReference>
<dbReference type="RefSeq" id="WP_133794431.1">
    <property type="nucleotide sequence ID" value="NZ_FNDV01000009.1"/>
</dbReference>
<accession>A0A1H0L940</accession>
<proteinExistence type="inferred from homology"/>
<reference evidence="7" key="1">
    <citation type="submission" date="2016-10" db="EMBL/GenBank/DDBJ databases">
        <authorList>
            <person name="Varghese N."/>
            <person name="Submissions S."/>
        </authorList>
    </citation>
    <scope>NUCLEOTIDE SEQUENCE [LARGE SCALE GENOMIC DNA]</scope>
    <source>
        <strain evidence="7">IBRC-M 10655</strain>
    </source>
</reference>
<evidence type="ECO:0000256" key="4">
    <source>
        <dbReference type="ARBA" id="ARBA00032321"/>
    </source>
</evidence>
<dbReference type="GO" id="GO:0019941">
    <property type="term" value="P:modification-dependent protein catabolic process"/>
    <property type="evidence" value="ECO:0007669"/>
    <property type="project" value="InterPro"/>
</dbReference>
<keyword evidence="7" id="KW-1185">Reference proteome</keyword>
<comment type="similarity">
    <text evidence="2">Belongs to the prokaryotic ubiquitin-like protein family.</text>
</comment>
<evidence type="ECO:0000313" key="7">
    <source>
        <dbReference type="Proteomes" id="UP000199651"/>
    </source>
</evidence>
<gene>
    <name evidence="6" type="ORF">SAMN05192558_10451</name>
</gene>
<organism evidence="6 7">
    <name type="scientific">Actinokineospora alba</name>
    <dbReference type="NCBI Taxonomy" id="504798"/>
    <lineage>
        <taxon>Bacteria</taxon>
        <taxon>Bacillati</taxon>
        <taxon>Actinomycetota</taxon>
        <taxon>Actinomycetes</taxon>
        <taxon>Pseudonocardiales</taxon>
        <taxon>Pseudonocardiaceae</taxon>
        <taxon>Actinokineospora</taxon>
    </lineage>
</organism>
<sequence length="61" mass="6793">MSQHQAHHQRDDDESELELASEAGAASRAEKEDELDALIEDIDSILENTVIVEQYVQKGGQ</sequence>
<evidence type="ECO:0000313" key="6">
    <source>
        <dbReference type="EMBL" id="SDO64523.1"/>
    </source>
</evidence>
<feature type="region of interest" description="Disordered" evidence="5">
    <location>
        <begin position="1"/>
        <end position="32"/>
    </location>
</feature>
<comment type="pathway">
    <text evidence="1">Protein degradation; proteasomal Pup-dependent pathway.</text>
</comment>
<evidence type="ECO:0000256" key="3">
    <source>
        <dbReference type="ARBA" id="ARBA00016748"/>
    </source>
</evidence>
<dbReference type="Pfam" id="PF05639">
    <property type="entry name" value="Pup"/>
    <property type="match status" value="1"/>
</dbReference>
<evidence type="ECO:0000256" key="5">
    <source>
        <dbReference type="SAM" id="MobiDB-lite"/>
    </source>
</evidence>
<protein>
    <recommendedName>
        <fullName evidence="3">Prokaryotic ubiquitin-like protein Pup</fullName>
    </recommendedName>
    <alternativeName>
        <fullName evidence="4">Bacterial ubiquitin-like modifier</fullName>
    </alternativeName>
</protein>
<dbReference type="GO" id="GO:0070628">
    <property type="term" value="F:proteasome binding"/>
    <property type="evidence" value="ECO:0007669"/>
    <property type="project" value="InterPro"/>
</dbReference>
<dbReference type="InterPro" id="IPR008515">
    <property type="entry name" value="Ubiquitin-like_Pup"/>
</dbReference>
<name>A0A1H0L940_9PSEU</name>
<dbReference type="GO" id="GO:0070490">
    <property type="term" value="P:protein pupylation"/>
    <property type="evidence" value="ECO:0007669"/>
    <property type="project" value="InterPro"/>
</dbReference>
<evidence type="ECO:0000256" key="1">
    <source>
        <dbReference type="ARBA" id="ARBA00004707"/>
    </source>
</evidence>
<dbReference type="AlphaFoldDB" id="A0A1H0L940"/>
<dbReference type="UniPathway" id="UPA00997"/>
<dbReference type="Proteomes" id="UP000199651">
    <property type="component" value="Unassembled WGS sequence"/>
</dbReference>